<dbReference type="InterPro" id="IPR001647">
    <property type="entry name" value="HTH_TetR"/>
</dbReference>
<keyword evidence="1 2" id="KW-0238">DNA-binding</keyword>
<evidence type="ECO:0000259" key="3">
    <source>
        <dbReference type="PROSITE" id="PS50977"/>
    </source>
</evidence>
<dbReference type="InterPro" id="IPR009057">
    <property type="entry name" value="Homeodomain-like_sf"/>
</dbReference>
<dbReference type="Gene3D" id="1.10.357.10">
    <property type="entry name" value="Tetracycline Repressor, domain 2"/>
    <property type="match status" value="1"/>
</dbReference>
<gene>
    <name evidence="4" type="ORF">GCM10009747_26470</name>
</gene>
<dbReference type="PANTHER" id="PTHR30055:SF226">
    <property type="entry name" value="HTH-TYPE TRANSCRIPTIONAL REGULATOR PKSA"/>
    <property type="match status" value="1"/>
</dbReference>
<organism evidence="4 5">
    <name type="scientific">Agromyces humatus</name>
    <dbReference type="NCBI Taxonomy" id="279573"/>
    <lineage>
        <taxon>Bacteria</taxon>
        <taxon>Bacillati</taxon>
        <taxon>Actinomycetota</taxon>
        <taxon>Actinomycetes</taxon>
        <taxon>Micrococcales</taxon>
        <taxon>Microbacteriaceae</taxon>
        <taxon>Agromyces</taxon>
    </lineage>
</organism>
<dbReference type="EMBL" id="BAAANH010000005">
    <property type="protein sequence ID" value="GAA1765082.1"/>
    <property type="molecule type" value="Genomic_DNA"/>
</dbReference>
<evidence type="ECO:0000256" key="1">
    <source>
        <dbReference type="ARBA" id="ARBA00023125"/>
    </source>
</evidence>
<dbReference type="Proteomes" id="UP001500506">
    <property type="component" value="Unassembled WGS sequence"/>
</dbReference>
<dbReference type="PANTHER" id="PTHR30055">
    <property type="entry name" value="HTH-TYPE TRANSCRIPTIONAL REGULATOR RUTR"/>
    <property type="match status" value="1"/>
</dbReference>
<accession>A0ABP4WX24</accession>
<feature type="domain" description="HTH tetR-type" evidence="3">
    <location>
        <begin position="15"/>
        <end position="75"/>
    </location>
</feature>
<evidence type="ECO:0000313" key="5">
    <source>
        <dbReference type="Proteomes" id="UP001500506"/>
    </source>
</evidence>
<keyword evidence="5" id="KW-1185">Reference proteome</keyword>
<evidence type="ECO:0000256" key="2">
    <source>
        <dbReference type="PROSITE-ProRule" id="PRU00335"/>
    </source>
</evidence>
<protein>
    <submittedName>
        <fullName evidence="4">TetR/AcrR family transcriptional regulator</fullName>
    </submittedName>
</protein>
<dbReference type="PRINTS" id="PR00455">
    <property type="entry name" value="HTHTETR"/>
</dbReference>
<dbReference type="InterPro" id="IPR050109">
    <property type="entry name" value="HTH-type_TetR-like_transc_reg"/>
</dbReference>
<sequence length="201" mass="22265">MTPSPPALPVQARAWDTRERILAAAVTCLADEGYSATTTSRIQEIAGVSRGSILHQFPSREDLLIAAVHHLAAQRDGGLDVDEEVLDVGGDIDRAVDVMWSMFHGALFRAALQLWVASAHNPALAATLGPRERELGRRNRDRIQRLFGERHTAHPRFADLISLLHNSMRGVALTYAFAPKDFATDPHLDVWRRTAHHMLDA</sequence>
<dbReference type="RefSeq" id="WP_232498700.1">
    <property type="nucleotide sequence ID" value="NZ_BAAANH010000005.1"/>
</dbReference>
<proteinExistence type="predicted"/>
<dbReference type="SUPFAM" id="SSF46689">
    <property type="entry name" value="Homeodomain-like"/>
    <property type="match status" value="1"/>
</dbReference>
<reference evidence="5" key="1">
    <citation type="journal article" date="2019" name="Int. J. Syst. Evol. Microbiol.">
        <title>The Global Catalogue of Microorganisms (GCM) 10K type strain sequencing project: providing services to taxonomists for standard genome sequencing and annotation.</title>
        <authorList>
            <consortium name="The Broad Institute Genomics Platform"/>
            <consortium name="The Broad Institute Genome Sequencing Center for Infectious Disease"/>
            <person name="Wu L."/>
            <person name="Ma J."/>
        </authorList>
    </citation>
    <scope>NUCLEOTIDE SEQUENCE [LARGE SCALE GENOMIC DNA]</scope>
    <source>
        <strain evidence="5">JCM 14319</strain>
    </source>
</reference>
<dbReference type="Pfam" id="PF00440">
    <property type="entry name" value="TetR_N"/>
    <property type="match status" value="1"/>
</dbReference>
<feature type="DNA-binding region" description="H-T-H motif" evidence="2">
    <location>
        <begin position="38"/>
        <end position="57"/>
    </location>
</feature>
<dbReference type="PROSITE" id="PS50977">
    <property type="entry name" value="HTH_TETR_2"/>
    <property type="match status" value="1"/>
</dbReference>
<evidence type="ECO:0000313" key="4">
    <source>
        <dbReference type="EMBL" id="GAA1765082.1"/>
    </source>
</evidence>
<comment type="caution">
    <text evidence="4">The sequence shown here is derived from an EMBL/GenBank/DDBJ whole genome shotgun (WGS) entry which is preliminary data.</text>
</comment>
<name>A0ABP4WX24_9MICO</name>